<evidence type="ECO:0000256" key="1">
    <source>
        <dbReference type="ARBA" id="ARBA00004141"/>
    </source>
</evidence>
<name>A0A3B0ZDB5_9ZZZZ</name>
<sequence>MEYFVLLLLMICVMAMLYSSVGHGGASGYLAAMALFGLAPDAMKPAALIMNLFVASLVLVRLYRADYFSWRIFLPIALASMPMAFWGGSLTPDESTFQYIVGAALLLASPTFFVKISNERECVEPKLLVLLPVGGVLGFVSGLTGVGGGIYLSPLLLWLRWTRMRTNAAIAAAFILVNSAAGLAGHTMTVNTWPNDIGWYVIAALIGAVVGAEFAVRRLAPAVLRQLLGVVLIIAGVKMLLTA</sequence>
<feature type="transmembrane region" description="Helical" evidence="5">
    <location>
        <begin position="164"/>
        <end position="185"/>
    </location>
</feature>
<reference evidence="6" key="1">
    <citation type="submission" date="2018-06" db="EMBL/GenBank/DDBJ databases">
        <authorList>
            <person name="Zhirakovskaya E."/>
        </authorList>
    </citation>
    <scope>NUCLEOTIDE SEQUENCE</scope>
</reference>
<dbReference type="EMBL" id="UOFQ01000141">
    <property type="protein sequence ID" value="VAW89551.1"/>
    <property type="molecule type" value="Genomic_DNA"/>
</dbReference>
<feature type="transmembrane region" description="Helical" evidence="5">
    <location>
        <begin position="197"/>
        <end position="216"/>
    </location>
</feature>
<feature type="transmembrane region" description="Helical" evidence="5">
    <location>
        <begin position="222"/>
        <end position="241"/>
    </location>
</feature>
<feature type="transmembrane region" description="Helical" evidence="5">
    <location>
        <begin position="42"/>
        <end position="60"/>
    </location>
</feature>
<evidence type="ECO:0000313" key="6">
    <source>
        <dbReference type="EMBL" id="VAW89551.1"/>
    </source>
</evidence>
<comment type="subcellular location">
    <subcellularLocation>
        <location evidence="1">Membrane</location>
        <topology evidence="1">Multi-pass membrane protein</topology>
    </subcellularLocation>
</comment>
<keyword evidence="3 5" id="KW-1133">Transmembrane helix</keyword>
<dbReference type="InterPro" id="IPR051598">
    <property type="entry name" value="TSUP/Inactive_protease-like"/>
</dbReference>
<dbReference type="GO" id="GO:0016020">
    <property type="term" value="C:membrane"/>
    <property type="evidence" value="ECO:0007669"/>
    <property type="project" value="UniProtKB-SubCell"/>
</dbReference>
<evidence type="ECO:0000256" key="5">
    <source>
        <dbReference type="SAM" id="Phobius"/>
    </source>
</evidence>
<feature type="transmembrane region" description="Helical" evidence="5">
    <location>
        <begin position="96"/>
        <end position="116"/>
    </location>
</feature>
<evidence type="ECO:0000256" key="4">
    <source>
        <dbReference type="ARBA" id="ARBA00023136"/>
    </source>
</evidence>
<evidence type="ECO:0008006" key="7">
    <source>
        <dbReference type="Google" id="ProtNLM"/>
    </source>
</evidence>
<dbReference type="AlphaFoldDB" id="A0A3B0ZDB5"/>
<feature type="transmembrane region" description="Helical" evidence="5">
    <location>
        <begin position="128"/>
        <end position="152"/>
    </location>
</feature>
<dbReference type="InterPro" id="IPR002781">
    <property type="entry name" value="TM_pro_TauE-like"/>
</dbReference>
<dbReference type="PANTHER" id="PTHR43701">
    <property type="entry name" value="MEMBRANE TRANSPORTER PROTEIN MJ0441-RELATED"/>
    <property type="match status" value="1"/>
</dbReference>
<dbReference type="Pfam" id="PF01925">
    <property type="entry name" value="TauE"/>
    <property type="match status" value="1"/>
</dbReference>
<gene>
    <name evidence="6" type="ORF">MNBD_GAMMA17-608</name>
</gene>
<proteinExistence type="predicted"/>
<organism evidence="6">
    <name type="scientific">hydrothermal vent metagenome</name>
    <dbReference type="NCBI Taxonomy" id="652676"/>
    <lineage>
        <taxon>unclassified sequences</taxon>
        <taxon>metagenomes</taxon>
        <taxon>ecological metagenomes</taxon>
    </lineage>
</organism>
<protein>
    <recommendedName>
        <fullName evidence="7">Membrane transporter protein</fullName>
    </recommendedName>
</protein>
<feature type="transmembrane region" description="Helical" evidence="5">
    <location>
        <begin position="72"/>
        <end position="90"/>
    </location>
</feature>
<dbReference type="PANTHER" id="PTHR43701:SF5">
    <property type="entry name" value="MEMBRANE TRANSPORTER PROTEIN-RELATED"/>
    <property type="match status" value="1"/>
</dbReference>
<keyword evidence="2 5" id="KW-0812">Transmembrane</keyword>
<evidence type="ECO:0000256" key="2">
    <source>
        <dbReference type="ARBA" id="ARBA00022692"/>
    </source>
</evidence>
<accession>A0A3B0ZDB5</accession>
<keyword evidence="4 5" id="KW-0472">Membrane</keyword>
<evidence type="ECO:0000256" key="3">
    <source>
        <dbReference type="ARBA" id="ARBA00022989"/>
    </source>
</evidence>